<gene>
    <name evidence="7" type="ORF">EGW08_010929</name>
</gene>
<dbReference type="EMBL" id="RQTK01000344">
    <property type="protein sequence ID" value="RUS81322.1"/>
    <property type="molecule type" value="Genomic_DNA"/>
</dbReference>
<proteinExistence type="predicted"/>
<keyword evidence="4 6" id="KW-0472">Membrane</keyword>
<dbReference type="GO" id="GO:0071944">
    <property type="term" value="C:cell periphery"/>
    <property type="evidence" value="ECO:0007669"/>
    <property type="project" value="UniProtKB-ARBA"/>
</dbReference>
<feature type="compositionally biased region" description="Polar residues" evidence="5">
    <location>
        <begin position="522"/>
        <end position="539"/>
    </location>
</feature>
<feature type="transmembrane region" description="Helical" evidence="6">
    <location>
        <begin position="197"/>
        <end position="222"/>
    </location>
</feature>
<evidence type="ECO:0000313" key="8">
    <source>
        <dbReference type="Proteomes" id="UP000271974"/>
    </source>
</evidence>
<accession>A0A3S1B701</accession>
<feature type="compositionally biased region" description="Low complexity" evidence="5">
    <location>
        <begin position="547"/>
        <end position="558"/>
    </location>
</feature>
<reference evidence="7 8" key="1">
    <citation type="submission" date="2019-01" db="EMBL/GenBank/DDBJ databases">
        <title>A draft genome assembly of the solar-powered sea slug Elysia chlorotica.</title>
        <authorList>
            <person name="Cai H."/>
            <person name="Li Q."/>
            <person name="Fang X."/>
            <person name="Li J."/>
            <person name="Curtis N.E."/>
            <person name="Altenburger A."/>
            <person name="Shibata T."/>
            <person name="Feng M."/>
            <person name="Maeda T."/>
            <person name="Schwartz J.A."/>
            <person name="Shigenobu S."/>
            <person name="Lundholm N."/>
            <person name="Nishiyama T."/>
            <person name="Yang H."/>
            <person name="Hasebe M."/>
            <person name="Li S."/>
            <person name="Pierce S.K."/>
            <person name="Wang J."/>
        </authorList>
    </citation>
    <scope>NUCLEOTIDE SEQUENCE [LARGE SCALE GENOMIC DNA]</scope>
    <source>
        <strain evidence="7">EC2010</strain>
        <tissue evidence="7">Whole organism of an adult</tissue>
    </source>
</reference>
<feature type="compositionally biased region" description="Pro residues" evidence="5">
    <location>
        <begin position="176"/>
        <end position="185"/>
    </location>
</feature>
<dbReference type="Proteomes" id="UP000271974">
    <property type="component" value="Unassembled WGS sequence"/>
</dbReference>
<feature type="region of interest" description="Disordered" evidence="5">
    <location>
        <begin position="307"/>
        <end position="351"/>
    </location>
</feature>
<evidence type="ECO:0000256" key="3">
    <source>
        <dbReference type="ARBA" id="ARBA00022989"/>
    </source>
</evidence>
<sequence>MSGRVWSIKDSVVTDICSPQERVVQGKTLFALLNPQGPDQPHQGSVCTCLAESTKWPTINSIAAFIVDMRLNRVGSEQCANTSMTVRSGSNQKTLTCATSRDPRVNFPFVAVLNDSNVASLRLQLDRHLPEFIWLGFEANEEEDIRLSCKLQGVQPTRPNNGRGPPRPNNGNGKATPPPAPPPEVPLEENGESGLPLAAIIGGAVAGILAIIILVIIIIILIRKKKPAVGLPEVDEEESELDLYYSTTANELRKRDASRHEKRPSKCSTDSRQELYITADQVRANKRGTSSKRVRIVSTPDIVEDLGPQQYVSRAQIRENKRQSQKKKQPKPDFEISDPFPTPHGMSTGRNVITDEEEDDDHYDRLHGPQKNMAAILESYDQLEPGEKSDHQPTYSSAEITGQSSGSTRPMVKPGTTRGGNENQAYETTDIKQSQAEHKSLFRISLASSKEPTEDRDVYFELEKDKTSRHSITSVSTVSDMCMESTVEASAPPLAEERSKAPGEYEEEEIYNDGRSEFSAPQLRTSVSSLPTPQASPSSKPKKRLRTSAASIGSATTPTAPPATPGTPVAAPRRKPSLGPVHSSSANYDLAKPIP</sequence>
<dbReference type="GO" id="GO:0016020">
    <property type="term" value="C:membrane"/>
    <property type="evidence" value="ECO:0007669"/>
    <property type="project" value="UniProtKB-SubCell"/>
</dbReference>
<evidence type="ECO:0000256" key="1">
    <source>
        <dbReference type="ARBA" id="ARBA00004167"/>
    </source>
</evidence>
<feature type="compositionally biased region" description="Low complexity" evidence="5">
    <location>
        <begin position="158"/>
        <end position="173"/>
    </location>
</feature>
<dbReference type="PANTHER" id="PTHR15549">
    <property type="entry name" value="PAIRED IMMUNOGLOBULIN-LIKE TYPE 2 RECEPTOR"/>
    <property type="match status" value="1"/>
</dbReference>
<feature type="compositionally biased region" description="Polar residues" evidence="5">
    <location>
        <begin position="419"/>
        <end position="434"/>
    </location>
</feature>
<feature type="region of interest" description="Disordered" evidence="5">
    <location>
        <begin position="153"/>
        <end position="190"/>
    </location>
</feature>
<protein>
    <submittedName>
        <fullName evidence="7">Uncharacterized protein</fullName>
    </submittedName>
</protein>
<dbReference type="InterPro" id="IPR051694">
    <property type="entry name" value="Immunoregulatory_rcpt-like"/>
</dbReference>
<dbReference type="AlphaFoldDB" id="A0A3S1B701"/>
<organism evidence="7 8">
    <name type="scientific">Elysia chlorotica</name>
    <name type="common">Eastern emerald elysia</name>
    <name type="synonym">Sea slug</name>
    <dbReference type="NCBI Taxonomy" id="188477"/>
    <lineage>
        <taxon>Eukaryota</taxon>
        <taxon>Metazoa</taxon>
        <taxon>Spiralia</taxon>
        <taxon>Lophotrochozoa</taxon>
        <taxon>Mollusca</taxon>
        <taxon>Gastropoda</taxon>
        <taxon>Heterobranchia</taxon>
        <taxon>Euthyneura</taxon>
        <taxon>Panpulmonata</taxon>
        <taxon>Sacoglossa</taxon>
        <taxon>Placobranchoidea</taxon>
        <taxon>Plakobranchidae</taxon>
        <taxon>Elysia</taxon>
    </lineage>
</organism>
<keyword evidence="3 6" id="KW-1133">Transmembrane helix</keyword>
<evidence type="ECO:0000256" key="2">
    <source>
        <dbReference type="ARBA" id="ARBA00022692"/>
    </source>
</evidence>
<evidence type="ECO:0000256" key="4">
    <source>
        <dbReference type="ARBA" id="ARBA00023136"/>
    </source>
</evidence>
<comment type="subcellular location">
    <subcellularLocation>
        <location evidence="1">Membrane</location>
        <topology evidence="1">Single-pass membrane protein</topology>
    </subcellularLocation>
</comment>
<keyword evidence="8" id="KW-1185">Reference proteome</keyword>
<comment type="caution">
    <text evidence="7">The sequence shown here is derived from an EMBL/GenBank/DDBJ whole genome shotgun (WGS) entry which is preliminary data.</text>
</comment>
<feature type="compositionally biased region" description="Polar residues" evidence="5">
    <location>
        <begin position="392"/>
        <end position="408"/>
    </location>
</feature>
<feature type="region of interest" description="Disordered" evidence="5">
    <location>
        <begin position="383"/>
        <end position="437"/>
    </location>
</feature>
<dbReference type="PANTHER" id="PTHR15549:SF30">
    <property type="entry name" value="MID2 DOMAIN-CONTAINING PROTEIN"/>
    <property type="match status" value="1"/>
</dbReference>
<feature type="region of interest" description="Disordered" evidence="5">
    <location>
        <begin position="483"/>
        <end position="595"/>
    </location>
</feature>
<evidence type="ECO:0000256" key="5">
    <source>
        <dbReference type="SAM" id="MobiDB-lite"/>
    </source>
</evidence>
<evidence type="ECO:0000313" key="7">
    <source>
        <dbReference type="EMBL" id="RUS81322.1"/>
    </source>
</evidence>
<name>A0A3S1B701_ELYCH</name>
<evidence type="ECO:0000256" key="6">
    <source>
        <dbReference type="SAM" id="Phobius"/>
    </source>
</evidence>
<keyword evidence="2 6" id="KW-0812">Transmembrane</keyword>
<dbReference type="OrthoDB" id="6156248at2759"/>